<proteinExistence type="predicted"/>
<comment type="caution">
    <text evidence="2">The sequence shown here is derived from an EMBL/GenBank/DDBJ whole genome shotgun (WGS) entry which is preliminary data.</text>
</comment>
<keyword evidence="3" id="KW-1185">Reference proteome</keyword>
<organism evidence="2 3">
    <name type="scientific">Staurois parvus</name>
    <dbReference type="NCBI Taxonomy" id="386267"/>
    <lineage>
        <taxon>Eukaryota</taxon>
        <taxon>Metazoa</taxon>
        <taxon>Chordata</taxon>
        <taxon>Craniata</taxon>
        <taxon>Vertebrata</taxon>
        <taxon>Euteleostomi</taxon>
        <taxon>Amphibia</taxon>
        <taxon>Batrachia</taxon>
        <taxon>Anura</taxon>
        <taxon>Neobatrachia</taxon>
        <taxon>Ranoidea</taxon>
        <taxon>Ranidae</taxon>
        <taxon>Staurois</taxon>
    </lineage>
</organism>
<dbReference type="Proteomes" id="UP001162483">
    <property type="component" value="Unassembled WGS sequence"/>
</dbReference>
<reference evidence="2" key="1">
    <citation type="submission" date="2023-05" db="EMBL/GenBank/DDBJ databases">
        <authorList>
            <person name="Stuckert A."/>
        </authorList>
    </citation>
    <scope>NUCLEOTIDE SEQUENCE</scope>
</reference>
<evidence type="ECO:0000313" key="3">
    <source>
        <dbReference type="Proteomes" id="UP001162483"/>
    </source>
</evidence>
<protein>
    <submittedName>
        <fullName evidence="2">Uncharacterized protein</fullName>
    </submittedName>
</protein>
<feature type="compositionally biased region" description="Polar residues" evidence="1">
    <location>
        <begin position="75"/>
        <end position="90"/>
    </location>
</feature>
<name>A0ABN9FNN9_9NEOB</name>
<gene>
    <name evidence="2" type="ORF">SPARVUS_LOCUS12345103</name>
</gene>
<feature type="compositionally biased region" description="Low complexity" evidence="1">
    <location>
        <begin position="38"/>
        <end position="51"/>
    </location>
</feature>
<accession>A0ABN9FNN9</accession>
<dbReference type="EMBL" id="CATNWA010017123">
    <property type="protein sequence ID" value="CAI9598163.1"/>
    <property type="molecule type" value="Genomic_DNA"/>
</dbReference>
<feature type="region of interest" description="Disordered" evidence="1">
    <location>
        <begin position="19"/>
        <end position="90"/>
    </location>
</feature>
<evidence type="ECO:0000256" key="1">
    <source>
        <dbReference type="SAM" id="MobiDB-lite"/>
    </source>
</evidence>
<sequence>MAPGFSPALNVANALSRRQMLSSTGESTRESAPTHAQSAASASLMPPSSLSTGGLTQRNPTPLGIGGPTRMKSLTRAQSVASASRTSPTC</sequence>
<evidence type="ECO:0000313" key="2">
    <source>
        <dbReference type="EMBL" id="CAI9598163.1"/>
    </source>
</evidence>
<feature type="compositionally biased region" description="Polar residues" evidence="1">
    <location>
        <begin position="19"/>
        <end position="37"/>
    </location>
</feature>